<name>A0A919JQJ4_9ACTN</name>
<evidence type="ECO:0000256" key="1">
    <source>
        <dbReference type="SAM" id="MobiDB-lite"/>
    </source>
</evidence>
<evidence type="ECO:0000313" key="3">
    <source>
        <dbReference type="Proteomes" id="UP000647172"/>
    </source>
</evidence>
<evidence type="ECO:0008006" key="4">
    <source>
        <dbReference type="Google" id="ProtNLM"/>
    </source>
</evidence>
<reference evidence="2" key="1">
    <citation type="submission" date="2021-01" db="EMBL/GenBank/DDBJ databases">
        <title>Whole genome shotgun sequence of Actinoplanes nipponensis NBRC 14063.</title>
        <authorList>
            <person name="Komaki H."/>
            <person name="Tamura T."/>
        </authorList>
    </citation>
    <scope>NUCLEOTIDE SEQUENCE</scope>
    <source>
        <strain evidence="2">NBRC 14063</strain>
    </source>
</reference>
<dbReference type="Gene3D" id="2.60.40.1120">
    <property type="entry name" value="Carboxypeptidase-like, regulatory domain"/>
    <property type="match status" value="1"/>
</dbReference>
<dbReference type="Pfam" id="PF13620">
    <property type="entry name" value="CarboxypepD_reg"/>
    <property type="match status" value="1"/>
</dbReference>
<dbReference type="AlphaFoldDB" id="A0A919JQJ4"/>
<dbReference type="EMBL" id="BOMQ01000086">
    <property type="protein sequence ID" value="GIE53592.1"/>
    <property type="molecule type" value="Genomic_DNA"/>
</dbReference>
<feature type="compositionally biased region" description="Polar residues" evidence="1">
    <location>
        <begin position="99"/>
        <end position="115"/>
    </location>
</feature>
<organism evidence="2 3">
    <name type="scientific">Actinoplanes nipponensis</name>
    <dbReference type="NCBI Taxonomy" id="135950"/>
    <lineage>
        <taxon>Bacteria</taxon>
        <taxon>Bacillati</taxon>
        <taxon>Actinomycetota</taxon>
        <taxon>Actinomycetes</taxon>
        <taxon>Micromonosporales</taxon>
        <taxon>Micromonosporaceae</taxon>
        <taxon>Actinoplanes</taxon>
    </lineage>
</organism>
<comment type="caution">
    <text evidence="2">The sequence shown here is derived from an EMBL/GenBank/DDBJ whole genome shotgun (WGS) entry which is preliminary data.</text>
</comment>
<protein>
    <recommendedName>
        <fullName evidence="4">Carboxypeptidase regulatory-like domain-containing protein</fullName>
    </recommendedName>
</protein>
<proteinExistence type="predicted"/>
<keyword evidence="3" id="KW-1185">Reference proteome</keyword>
<dbReference type="Proteomes" id="UP000647172">
    <property type="component" value="Unassembled WGS sequence"/>
</dbReference>
<accession>A0A919JQJ4</accession>
<dbReference type="InterPro" id="IPR008969">
    <property type="entry name" value="CarboxyPept-like_regulatory"/>
</dbReference>
<feature type="region of interest" description="Disordered" evidence="1">
    <location>
        <begin position="92"/>
        <end position="125"/>
    </location>
</feature>
<evidence type="ECO:0000313" key="2">
    <source>
        <dbReference type="EMBL" id="GIE53592.1"/>
    </source>
</evidence>
<dbReference type="RefSeq" id="WP_203775756.1">
    <property type="nucleotide sequence ID" value="NZ_BAAAYJ010000071.1"/>
</dbReference>
<sequence length="125" mass="13410">MNASAIRGLVLDEQEWPIAGAAVTLAPLSPGLSVPDIATTTDDSGRYAWSDLEEGRYEVGVRAEGFHTAAHQTYAGAVVPARVDFHLTRTLPAHRRTSTRPVRTSDYEQVTSTELTGGDVVEGTD</sequence>
<dbReference type="SUPFAM" id="SSF49464">
    <property type="entry name" value="Carboxypeptidase regulatory domain-like"/>
    <property type="match status" value="1"/>
</dbReference>
<gene>
    <name evidence="2" type="ORF">Ani05nite_71260</name>
</gene>